<evidence type="ECO:0000313" key="1">
    <source>
        <dbReference type="EMBL" id="KAK9240320.1"/>
    </source>
</evidence>
<sequence length="826" mass="90189">MIRLQALLFLTCLISLVLIPAPAIAAILGIDFGQSTTKAALVAPGVSFEIVLTRDSKRKDVSGVAFNGEERLYGSAAAGIAPRAPTTAFLHFKSLLGRSVSSLEAETYMAQHPGVDLTPSGNRSTVSFKTPDSSFPIEEILGMSISHLKTLGEEMLPKSSATSRIYDVAITVPPYFDSVQRKAIIDAAEIAGVRVTALVHDGVATAINYASSRSFNQEKQYHFILDMGAGSTSATLVSFQEIQEGGSRFGKSSLNITIEGVGFDQDLGGDLLDQRIYEVLLARFTAAHGDGILSSPRSLVRLHKEAERVKTILSANTEVISSMESLYDDIDFRTIVSRAEFEDAIQDVLPRVAKPFEDALQAANLDILDIKSVILMGGTTRVPIFQQVLVKDVLKGDATKVSRSVNADEAAVMGATFRGVSVSKQFKTKEISVLDPSIWEYDVVVSGSDGTFTGAQTLFPKGSPVIGNRSLVELQIPEDLDEATLEFREDGRQLYTYGLHSIQESKKKILDANNCSDLILVIDAELTVSRVFDVHGVLWQCNVTAPAVSDAKDDAETEDFKQKVFNFFKGEKSSSPEASTSTSETTTATEEPAEEQTESETTTASTSTTSKRPQATVPPAKPRLVKQPVKYNVRYNGARNMGRATKASSKARLRAFDKLDSDRHARDAVRNDVESYSYRIREWIGYENRRLMEHSSEEERQTFLRKAEAALEWLYDEGESMILDKLEEKMKELKEFENIIFKREMEKLASIEAELRASASAAAAEESAEVNGEEELVIPADGPEEGAAEASVSTGATTTTLAETFEESSTADAEPGETELPQHDEL</sequence>
<gene>
    <name evidence="1" type="ORF">V1525DRAFT_395611</name>
</gene>
<evidence type="ECO:0000313" key="2">
    <source>
        <dbReference type="Proteomes" id="UP001433508"/>
    </source>
</evidence>
<protein>
    <submittedName>
        <fullName evidence="1">Hsp70 protein-domain-containing protein</fullName>
    </submittedName>
</protein>
<dbReference type="EMBL" id="MU971340">
    <property type="protein sequence ID" value="KAK9240320.1"/>
    <property type="molecule type" value="Genomic_DNA"/>
</dbReference>
<reference evidence="2" key="1">
    <citation type="journal article" date="2024" name="Front. Bioeng. Biotechnol.">
        <title>Genome-scale model development and genomic sequencing of the oleaginous clade Lipomyces.</title>
        <authorList>
            <person name="Czajka J.J."/>
            <person name="Han Y."/>
            <person name="Kim J."/>
            <person name="Mondo S.J."/>
            <person name="Hofstad B.A."/>
            <person name="Robles A."/>
            <person name="Haridas S."/>
            <person name="Riley R."/>
            <person name="LaButti K."/>
            <person name="Pangilinan J."/>
            <person name="Andreopoulos W."/>
            <person name="Lipzen A."/>
            <person name="Yan J."/>
            <person name="Wang M."/>
            <person name="Ng V."/>
            <person name="Grigoriev I.V."/>
            <person name="Spatafora J.W."/>
            <person name="Magnuson J.K."/>
            <person name="Baker S.E."/>
            <person name="Pomraning K.R."/>
        </authorList>
    </citation>
    <scope>NUCLEOTIDE SEQUENCE [LARGE SCALE GENOMIC DNA]</scope>
    <source>
        <strain evidence="2">CBS 7786</strain>
    </source>
</reference>
<dbReference type="Proteomes" id="UP001433508">
    <property type="component" value="Unassembled WGS sequence"/>
</dbReference>
<name>A0ACC3T9T2_LIPKO</name>
<keyword evidence="2" id="KW-1185">Reference proteome</keyword>
<comment type="caution">
    <text evidence="1">The sequence shown here is derived from an EMBL/GenBank/DDBJ whole genome shotgun (WGS) entry which is preliminary data.</text>
</comment>
<accession>A0ACC3T9T2</accession>
<organism evidence="1 2">
    <name type="scientific">Lipomyces kononenkoae</name>
    <name type="common">Yeast</name>
    <dbReference type="NCBI Taxonomy" id="34357"/>
    <lineage>
        <taxon>Eukaryota</taxon>
        <taxon>Fungi</taxon>
        <taxon>Dikarya</taxon>
        <taxon>Ascomycota</taxon>
        <taxon>Saccharomycotina</taxon>
        <taxon>Lipomycetes</taxon>
        <taxon>Lipomycetales</taxon>
        <taxon>Lipomycetaceae</taxon>
        <taxon>Lipomyces</taxon>
    </lineage>
</organism>
<proteinExistence type="predicted"/>